<evidence type="ECO:0000256" key="2">
    <source>
        <dbReference type="ARBA" id="ARBA00023315"/>
    </source>
</evidence>
<keyword evidence="1 4" id="KW-0808">Transferase</keyword>
<evidence type="ECO:0000256" key="1">
    <source>
        <dbReference type="ARBA" id="ARBA00022679"/>
    </source>
</evidence>
<dbReference type="Pfam" id="PF13673">
    <property type="entry name" value="Acetyltransf_10"/>
    <property type="match status" value="1"/>
</dbReference>
<dbReference type="InterPro" id="IPR000182">
    <property type="entry name" value="GNAT_dom"/>
</dbReference>
<dbReference type="EMBL" id="JAVKPH010000015">
    <property type="protein sequence ID" value="MDR5653610.1"/>
    <property type="molecule type" value="Genomic_DNA"/>
</dbReference>
<name>A0ABU1F9P9_9RHOB</name>
<dbReference type="EC" id="2.3.1.-" evidence="4"/>
<dbReference type="RefSeq" id="WP_310457851.1">
    <property type="nucleotide sequence ID" value="NZ_JAVKPH010000015.1"/>
</dbReference>
<dbReference type="PROSITE" id="PS51186">
    <property type="entry name" value="GNAT"/>
    <property type="match status" value="1"/>
</dbReference>
<dbReference type="Gene3D" id="3.40.630.30">
    <property type="match status" value="1"/>
</dbReference>
<protein>
    <submittedName>
        <fullName evidence="4">GNAT family N-acetyltransferase</fullName>
        <ecNumber evidence="4">2.3.1.-</ecNumber>
    </submittedName>
</protein>
<comment type="caution">
    <text evidence="4">The sequence shown here is derived from an EMBL/GenBank/DDBJ whole genome shotgun (WGS) entry which is preliminary data.</text>
</comment>
<feature type="domain" description="N-acetyltransferase" evidence="3">
    <location>
        <begin position="1"/>
        <end position="141"/>
    </location>
</feature>
<dbReference type="GO" id="GO:0016746">
    <property type="term" value="F:acyltransferase activity"/>
    <property type="evidence" value="ECO:0007669"/>
    <property type="project" value="UniProtKB-KW"/>
</dbReference>
<proteinExistence type="predicted"/>
<dbReference type="PANTHER" id="PTHR43877:SF1">
    <property type="entry name" value="ACETYLTRANSFERASE"/>
    <property type="match status" value="1"/>
</dbReference>
<evidence type="ECO:0000259" key="3">
    <source>
        <dbReference type="PROSITE" id="PS51186"/>
    </source>
</evidence>
<dbReference type="InterPro" id="IPR016181">
    <property type="entry name" value="Acyl_CoA_acyltransferase"/>
</dbReference>
<dbReference type="PANTHER" id="PTHR43877">
    <property type="entry name" value="AMINOALKYLPHOSPHONATE N-ACETYLTRANSFERASE-RELATED-RELATED"/>
    <property type="match status" value="1"/>
</dbReference>
<dbReference type="Proteomes" id="UP001247754">
    <property type="component" value="Unassembled WGS sequence"/>
</dbReference>
<keyword evidence="2 4" id="KW-0012">Acyltransferase</keyword>
<dbReference type="InterPro" id="IPR050832">
    <property type="entry name" value="Bact_Acetyltransf"/>
</dbReference>
<dbReference type="SUPFAM" id="SSF55729">
    <property type="entry name" value="Acyl-CoA N-acyltransferases (Nat)"/>
    <property type="match status" value="1"/>
</dbReference>
<evidence type="ECO:0000313" key="5">
    <source>
        <dbReference type="Proteomes" id="UP001247754"/>
    </source>
</evidence>
<keyword evidence="5" id="KW-1185">Reference proteome</keyword>
<evidence type="ECO:0000313" key="4">
    <source>
        <dbReference type="EMBL" id="MDR5653610.1"/>
    </source>
</evidence>
<reference evidence="4 5" key="1">
    <citation type="submission" date="2023-09" db="EMBL/GenBank/DDBJ databases">
        <title>Xinfangfangia sedmenti sp. nov., isolated the sedment.</title>
        <authorList>
            <person name="Xu L."/>
        </authorList>
    </citation>
    <scope>NUCLEOTIDE SEQUENCE [LARGE SCALE GENOMIC DNA]</scope>
    <source>
        <strain evidence="4 5">LG-4</strain>
    </source>
</reference>
<sequence>MRAEVAPTDDLATCHALRRQVFIEEQGVPEAEEIDGRDGAALHLLARMDGRPVGTARVMLAGDTAKVGRVCVLADWRGKGIGVALMRAAVAECAARPGITRVRLGAQTHAVGFYAALGFVAEGPEYLDAGIPHRDMVLPLVPRP</sequence>
<gene>
    <name evidence="4" type="ORF">RGD00_13410</name>
</gene>
<accession>A0ABU1F9P9</accession>
<organism evidence="4 5">
    <name type="scientific">Ruixingdingia sedimenti</name>
    <dbReference type="NCBI Taxonomy" id="3073604"/>
    <lineage>
        <taxon>Bacteria</taxon>
        <taxon>Pseudomonadati</taxon>
        <taxon>Pseudomonadota</taxon>
        <taxon>Alphaproteobacteria</taxon>
        <taxon>Rhodobacterales</taxon>
        <taxon>Paracoccaceae</taxon>
        <taxon>Ruixingdingia</taxon>
    </lineage>
</organism>
<dbReference type="CDD" id="cd04301">
    <property type="entry name" value="NAT_SF"/>
    <property type="match status" value="1"/>
</dbReference>